<gene>
    <name evidence="2" type="ORF">COCON_G00045630</name>
</gene>
<comment type="caution">
    <text evidence="2">The sequence shown here is derived from an EMBL/GenBank/DDBJ whole genome shotgun (WGS) entry which is preliminary data.</text>
</comment>
<feature type="region of interest" description="Disordered" evidence="1">
    <location>
        <begin position="61"/>
        <end position="95"/>
    </location>
</feature>
<accession>A0A9Q1I4A8</accession>
<sequence length="108" mass="12075">MEGQKRQVKSPLPLRSPSDAVCSAPLPLLPGLQQLCLRSFQHLPAPEAHGTSCKFRWSLAQRSQGEREERGSSLRRPRRSCSSGGTSRGREADNPEERKWSIVLIKLL</sequence>
<keyword evidence="3" id="KW-1185">Reference proteome</keyword>
<dbReference type="Proteomes" id="UP001152803">
    <property type="component" value="Unassembled WGS sequence"/>
</dbReference>
<reference evidence="2" key="1">
    <citation type="journal article" date="2023" name="Science">
        <title>Genome structures resolve the early diversification of teleost fishes.</title>
        <authorList>
            <person name="Parey E."/>
            <person name="Louis A."/>
            <person name="Montfort J."/>
            <person name="Bouchez O."/>
            <person name="Roques C."/>
            <person name="Iampietro C."/>
            <person name="Lluch J."/>
            <person name="Castinel A."/>
            <person name="Donnadieu C."/>
            <person name="Desvignes T."/>
            <person name="Floi Bucao C."/>
            <person name="Jouanno E."/>
            <person name="Wen M."/>
            <person name="Mejri S."/>
            <person name="Dirks R."/>
            <person name="Jansen H."/>
            <person name="Henkel C."/>
            <person name="Chen W.J."/>
            <person name="Zahm M."/>
            <person name="Cabau C."/>
            <person name="Klopp C."/>
            <person name="Thompson A.W."/>
            <person name="Robinson-Rechavi M."/>
            <person name="Braasch I."/>
            <person name="Lecointre G."/>
            <person name="Bobe J."/>
            <person name="Postlethwait J.H."/>
            <person name="Berthelot C."/>
            <person name="Roest Crollius H."/>
            <person name="Guiguen Y."/>
        </authorList>
    </citation>
    <scope>NUCLEOTIDE SEQUENCE</scope>
    <source>
        <strain evidence="2">Concon-B</strain>
    </source>
</reference>
<dbReference type="AlphaFoldDB" id="A0A9Q1I4A8"/>
<organism evidence="2 3">
    <name type="scientific">Conger conger</name>
    <name type="common">Conger eel</name>
    <name type="synonym">Muraena conger</name>
    <dbReference type="NCBI Taxonomy" id="82655"/>
    <lineage>
        <taxon>Eukaryota</taxon>
        <taxon>Metazoa</taxon>
        <taxon>Chordata</taxon>
        <taxon>Craniata</taxon>
        <taxon>Vertebrata</taxon>
        <taxon>Euteleostomi</taxon>
        <taxon>Actinopterygii</taxon>
        <taxon>Neopterygii</taxon>
        <taxon>Teleostei</taxon>
        <taxon>Anguilliformes</taxon>
        <taxon>Congridae</taxon>
        <taxon>Conger</taxon>
    </lineage>
</organism>
<protein>
    <submittedName>
        <fullName evidence="2">Uncharacterized protein</fullName>
    </submittedName>
</protein>
<dbReference type="EMBL" id="JAFJMO010000003">
    <property type="protein sequence ID" value="KAJ8282044.1"/>
    <property type="molecule type" value="Genomic_DNA"/>
</dbReference>
<evidence type="ECO:0000313" key="2">
    <source>
        <dbReference type="EMBL" id="KAJ8282044.1"/>
    </source>
</evidence>
<evidence type="ECO:0000256" key="1">
    <source>
        <dbReference type="SAM" id="MobiDB-lite"/>
    </source>
</evidence>
<name>A0A9Q1I4A8_CONCO</name>
<proteinExistence type="predicted"/>
<evidence type="ECO:0000313" key="3">
    <source>
        <dbReference type="Proteomes" id="UP001152803"/>
    </source>
</evidence>